<dbReference type="Proteomes" id="UP001255416">
    <property type="component" value="Unassembled WGS sequence"/>
</dbReference>
<protein>
    <submittedName>
        <fullName evidence="2">Helix-turn-helix domain-containing protein</fullName>
    </submittedName>
</protein>
<comment type="caution">
    <text evidence="2">The sequence shown here is derived from an EMBL/GenBank/DDBJ whole genome shotgun (WGS) entry which is preliminary data.</text>
</comment>
<keyword evidence="3" id="KW-1185">Reference proteome</keyword>
<sequence length="80" mass="9100">MRKIRDVLRLSAEGLSTRQIAASLAIGRTTLRGYLDRADELGLSWPLPPDLSDTDLERKIYPRKARDVSNRATQPDWAHK</sequence>
<dbReference type="InterPro" id="IPR017895">
    <property type="entry name" value="HTH_IS408/IS1162_type"/>
</dbReference>
<dbReference type="InterPro" id="IPR036388">
    <property type="entry name" value="WH-like_DNA-bd_sf"/>
</dbReference>
<dbReference type="EMBL" id="JASMWN010000008">
    <property type="protein sequence ID" value="MDU9004476.1"/>
    <property type="molecule type" value="Genomic_DNA"/>
</dbReference>
<dbReference type="PROSITE" id="PS50532">
    <property type="entry name" value="HTH_IS408"/>
    <property type="match status" value="1"/>
</dbReference>
<reference evidence="3" key="1">
    <citation type="submission" date="2023-05" db="EMBL/GenBank/DDBJ databases">
        <title>Sedimentitalea sp. nov. JM2-8.</title>
        <authorList>
            <person name="Huang J."/>
        </authorList>
    </citation>
    <scope>NUCLEOTIDE SEQUENCE [LARGE SCALE GENOMIC DNA]</scope>
    <source>
        <strain evidence="3">KHS03</strain>
    </source>
</reference>
<gene>
    <name evidence="2" type="ORF">QO231_11495</name>
</gene>
<dbReference type="Gene3D" id="1.10.10.10">
    <property type="entry name" value="Winged helix-like DNA-binding domain superfamily/Winged helix DNA-binding domain"/>
    <property type="match status" value="1"/>
</dbReference>
<organism evidence="2 3">
    <name type="scientific">Sedimentitalea todarodis</name>
    <dbReference type="NCBI Taxonomy" id="1631240"/>
    <lineage>
        <taxon>Bacteria</taxon>
        <taxon>Pseudomonadati</taxon>
        <taxon>Pseudomonadota</taxon>
        <taxon>Alphaproteobacteria</taxon>
        <taxon>Rhodobacterales</taxon>
        <taxon>Paracoccaceae</taxon>
        <taxon>Sedimentitalea</taxon>
    </lineage>
</organism>
<feature type="domain" description="HTH IS408-type" evidence="1">
    <location>
        <begin position="4"/>
        <end position="80"/>
    </location>
</feature>
<proteinExistence type="predicted"/>
<dbReference type="Pfam" id="PF13551">
    <property type="entry name" value="HTH_29"/>
    <property type="match status" value="1"/>
</dbReference>
<evidence type="ECO:0000259" key="1">
    <source>
        <dbReference type="PROSITE" id="PS50532"/>
    </source>
</evidence>
<evidence type="ECO:0000313" key="3">
    <source>
        <dbReference type="Proteomes" id="UP001255416"/>
    </source>
</evidence>
<evidence type="ECO:0000313" key="2">
    <source>
        <dbReference type="EMBL" id="MDU9004476.1"/>
    </source>
</evidence>
<dbReference type="RefSeq" id="WP_316776233.1">
    <property type="nucleotide sequence ID" value="NZ_JASMWN010000008.1"/>
</dbReference>
<name>A0ABU3VE65_9RHOB</name>
<accession>A0ABU3VE65</accession>